<dbReference type="InterPro" id="IPR010342">
    <property type="entry name" value="DUF938"/>
</dbReference>
<dbReference type="Gene3D" id="3.40.50.150">
    <property type="entry name" value="Vaccinia Virus protein VP39"/>
    <property type="match status" value="1"/>
</dbReference>
<dbReference type="PANTHER" id="PTHR20974:SF0">
    <property type="entry name" value="UPF0585 PROTEIN CG18661"/>
    <property type="match status" value="1"/>
</dbReference>
<feature type="region of interest" description="Disordered" evidence="1">
    <location>
        <begin position="1"/>
        <end position="30"/>
    </location>
</feature>
<evidence type="ECO:0000313" key="2">
    <source>
        <dbReference type="EMBL" id="MEX6633062.1"/>
    </source>
</evidence>
<dbReference type="Pfam" id="PF06080">
    <property type="entry name" value="DUF938"/>
    <property type="match status" value="1"/>
</dbReference>
<reference evidence="2 3" key="1">
    <citation type="submission" date="2024-05" db="EMBL/GenBank/DDBJ databases">
        <title>Three bacterial strains, DH-69, EH-24, and ECK-19 isolated from coastal sediments.</title>
        <authorList>
            <person name="Ye Y.-Q."/>
            <person name="Du Z.-J."/>
        </authorList>
    </citation>
    <scope>NUCLEOTIDE SEQUENCE [LARGE SCALE GENOMIC DNA]</scope>
    <source>
        <strain evidence="2 3">ECK-19</strain>
    </source>
</reference>
<name>A0ABV3Z6W2_9PROT</name>
<accession>A0ABV3Z6W2</accession>
<dbReference type="PANTHER" id="PTHR20974">
    <property type="entry name" value="UPF0585 PROTEIN CG18661"/>
    <property type="match status" value="1"/>
</dbReference>
<dbReference type="InterPro" id="IPR029063">
    <property type="entry name" value="SAM-dependent_MTases_sf"/>
</dbReference>
<keyword evidence="3" id="KW-1185">Reference proteome</keyword>
<dbReference type="EMBL" id="JBEHZE010000001">
    <property type="protein sequence ID" value="MEX6633062.1"/>
    <property type="molecule type" value="Genomic_DNA"/>
</dbReference>
<organism evidence="2 3">
    <name type="scientific">Hyphococcus lacteus</name>
    <dbReference type="NCBI Taxonomy" id="3143536"/>
    <lineage>
        <taxon>Bacteria</taxon>
        <taxon>Pseudomonadati</taxon>
        <taxon>Pseudomonadota</taxon>
        <taxon>Alphaproteobacteria</taxon>
        <taxon>Parvularculales</taxon>
        <taxon>Parvularculaceae</taxon>
        <taxon>Hyphococcus</taxon>
    </lineage>
</organism>
<comment type="caution">
    <text evidence="2">The sequence shown here is derived from an EMBL/GenBank/DDBJ whole genome shotgun (WGS) entry which is preliminary data.</text>
</comment>
<gene>
    <name evidence="2" type="ORF">ABFZ84_05815</name>
</gene>
<proteinExistence type="predicted"/>
<dbReference type="SUPFAM" id="SSF53335">
    <property type="entry name" value="S-adenosyl-L-methionine-dependent methyltransferases"/>
    <property type="match status" value="1"/>
</dbReference>
<sequence length="220" mass="23849">MTNKQTPFETALENRDSDGTKLFSPSTARNRDPIRKTFLETMPHTGKILEVGAGTGEHAVHIASALPDVTWHTGDPDPSARASIMAWLRDAALPNLSGPHAIDVSTEEWGIEADGPFDGLLSINMIHIAPFAAAQGLFAGAERILAPAGKLFLYGPFSKDGIHISPSNETFDRSLKSRNPHWGIRDIDADLLPLAEKNGLSLERIVSMPANNLSLILRKN</sequence>
<dbReference type="Proteomes" id="UP001560685">
    <property type="component" value="Unassembled WGS sequence"/>
</dbReference>
<dbReference type="RefSeq" id="WP_369313000.1">
    <property type="nucleotide sequence ID" value="NZ_JBEHZE010000001.1"/>
</dbReference>
<evidence type="ECO:0000313" key="3">
    <source>
        <dbReference type="Proteomes" id="UP001560685"/>
    </source>
</evidence>
<evidence type="ECO:0000256" key="1">
    <source>
        <dbReference type="SAM" id="MobiDB-lite"/>
    </source>
</evidence>
<dbReference type="CDD" id="cd02440">
    <property type="entry name" value="AdoMet_MTases"/>
    <property type="match status" value="1"/>
</dbReference>
<protein>
    <submittedName>
        <fullName evidence="2">DUF938 domain-containing protein</fullName>
    </submittedName>
</protein>